<feature type="transmembrane region" description="Helical" evidence="1">
    <location>
        <begin position="167"/>
        <end position="185"/>
    </location>
</feature>
<sequence length="191" mass="21728">MRLFFYPFLIWIFGWIFGLTSPSFADCGHVCNKNAGRFKCPVMEKEGYSVHMDLYTQKSIYQGQTFCDNVPDSGQATIVVDLISDKARTALVAVKLFSENNKLLKSLAFQSCPSGTISMPVYLGKGRYRLEVILKDKATNNQLAFDFPITVAIKPWNYYFVESKMGILLWATSVAMVLSFSLFRLDRAIRR</sequence>
<gene>
    <name evidence="2" type="ORF">MFUM_1531</name>
</gene>
<name>A0ABN8XJM1_9BACT</name>
<proteinExistence type="predicted"/>
<keyword evidence="3" id="KW-1185">Reference proteome</keyword>
<evidence type="ECO:0000256" key="1">
    <source>
        <dbReference type="SAM" id="Phobius"/>
    </source>
</evidence>
<reference evidence="2" key="1">
    <citation type="submission" date="2023-03" db="EMBL/GenBank/DDBJ databases">
        <authorList>
            <person name="Cremers G."/>
            <person name="Picone N."/>
        </authorList>
    </citation>
    <scope>NUCLEOTIDE SEQUENCE</scope>
    <source>
        <strain evidence="2">Sample_alias</strain>
    </source>
</reference>
<evidence type="ECO:0000313" key="3">
    <source>
        <dbReference type="Proteomes" id="UP001161497"/>
    </source>
</evidence>
<accession>A0ABN8XJM1</accession>
<keyword evidence="1" id="KW-0812">Transmembrane</keyword>
<dbReference type="Proteomes" id="UP001161497">
    <property type="component" value="Chromosome"/>
</dbReference>
<evidence type="ECO:0000313" key="2">
    <source>
        <dbReference type="EMBL" id="CAI9085872.1"/>
    </source>
</evidence>
<dbReference type="EMBL" id="OX458932">
    <property type="protein sequence ID" value="CAI9085872.1"/>
    <property type="molecule type" value="Genomic_DNA"/>
</dbReference>
<keyword evidence="1" id="KW-1133">Transmembrane helix</keyword>
<evidence type="ECO:0008006" key="4">
    <source>
        <dbReference type="Google" id="ProtNLM"/>
    </source>
</evidence>
<dbReference type="RefSeq" id="WP_009059960.1">
    <property type="nucleotide sequence ID" value="NZ_JAHXRZ010000014.1"/>
</dbReference>
<keyword evidence="1" id="KW-0472">Membrane</keyword>
<organism evidence="2 3">
    <name type="scientific">Candidatus Methylacidiphilum fumarolicum</name>
    <dbReference type="NCBI Taxonomy" id="591154"/>
    <lineage>
        <taxon>Bacteria</taxon>
        <taxon>Pseudomonadati</taxon>
        <taxon>Verrucomicrobiota</taxon>
        <taxon>Methylacidiphilae</taxon>
        <taxon>Methylacidiphilales</taxon>
        <taxon>Methylacidiphilaceae</taxon>
        <taxon>Methylacidiphilum (ex Ratnadevi et al. 2023)</taxon>
    </lineage>
</organism>
<protein>
    <recommendedName>
        <fullName evidence="4">YfhO family protein</fullName>
    </recommendedName>
</protein>